<evidence type="ECO:0000256" key="4">
    <source>
        <dbReference type="ARBA" id="ARBA00022989"/>
    </source>
</evidence>
<dbReference type="EMBL" id="HBUF01536236">
    <property type="protein sequence ID" value="CAG6753429.1"/>
    <property type="molecule type" value="Transcribed_RNA"/>
</dbReference>
<keyword evidence="3 8" id="KW-0812">Transmembrane</keyword>
<evidence type="ECO:0000256" key="3">
    <source>
        <dbReference type="ARBA" id="ARBA00022692"/>
    </source>
</evidence>
<feature type="transmembrane region" description="Helical" evidence="8">
    <location>
        <begin position="155"/>
        <end position="176"/>
    </location>
</feature>
<dbReference type="InterPro" id="IPR020846">
    <property type="entry name" value="MFS_dom"/>
</dbReference>
<dbReference type="Pfam" id="PF07690">
    <property type="entry name" value="MFS_1"/>
    <property type="match status" value="1"/>
</dbReference>
<feature type="transmembrane region" description="Helical" evidence="8">
    <location>
        <begin position="57"/>
        <end position="77"/>
    </location>
</feature>
<feature type="transmembrane region" description="Helical" evidence="8">
    <location>
        <begin position="314"/>
        <end position="337"/>
    </location>
</feature>
<evidence type="ECO:0000256" key="1">
    <source>
        <dbReference type="ARBA" id="ARBA00004141"/>
    </source>
</evidence>
<feature type="transmembrane region" description="Helical" evidence="8">
    <location>
        <begin position="188"/>
        <end position="207"/>
    </location>
</feature>
<feature type="transmembrane region" description="Helical" evidence="8">
    <location>
        <begin position="376"/>
        <end position="404"/>
    </location>
</feature>
<dbReference type="EMBL" id="HBUF01365549">
    <property type="protein sequence ID" value="CAG6723376.1"/>
    <property type="molecule type" value="Transcribed_RNA"/>
</dbReference>
<reference evidence="10" key="1">
    <citation type="submission" date="2021-05" db="EMBL/GenBank/DDBJ databases">
        <authorList>
            <person name="Alioto T."/>
            <person name="Alioto T."/>
            <person name="Gomez Garrido J."/>
        </authorList>
    </citation>
    <scope>NUCLEOTIDE SEQUENCE</scope>
</reference>
<evidence type="ECO:0000256" key="2">
    <source>
        <dbReference type="ARBA" id="ARBA00022448"/>
    </source>
</evidence>
<comment type="similarity">
    <text evidence="6">Belongs to the major facilitator superfamily. Spinster (TC 2.A.1.49) family.</text>
</comment>
<dbReference type="GO" id="GO:0016020">
    <property type="term" value="C:membrane"/>
    <property type="evidence" value="ECO:0007669"/>
    <property type="project" value="UniProtKB-SubCell"/>
</dbReference>
<dbReference type="Gene3D" id="1.20.1250.20">
    <property type="entry name" value="MFS general substrate transporter like domains"/>
    <property type="match status" value="1"/>
</dbReference>
<evidence type="ECO:0000256" key="5">
    <source>
        <dbReference type="ARBA" id="ARBA00023136"/>
    </source>
</evidence>
<evidence type="ECO:0000313" key="10">
    <source>
        <dbReference type="EMBL" id="CAG6723379.1"/>
    </source>
</evidence>
<dbReference type="EMBL" id="HBUF01365548">
    <property type="protein sequence ID" value="CAG6723375.1"/>
    <property type="molecule type" value="Transcribed_RNA"/>
</dbReference>
<evidence type="ECO:0000259" key="9">
    <source>
        <dbReference type="PROSITE" id="PS50850"/>
    </source>
</evidence>
<keyword evidence="5 8" id="KW-0472">Membrane</keyword>
<feature type="transmembrane region" description="Helical" evidence="8">
    <location>
        <begin position="102"/>
        <end position="122"/>
    </location>
</feature>
<evidence type="ECO:0000256" key="8">
    <source>
        <dbReference type="SAM" id="Phobius"/>
    </source>
</evidence>
<feature type="compositionally biased region" description="Basic and acidic residues" evidence="7">
    <location>
        <begin position="41"/>
        <end position="52"/>
    </location>
</feature>
<dbReference type="InterPro" id="IPR044770">
    <property type="entry name" value="MFS_spinster-like"/>
</dbReference>
<dbReference type="EMBL" id="HBUF01174057">
    <property type="protein sequence ID" value="CAG6653535.1"/>
    <property type="molecule type" value="Transcribed_RNA"/>
</dbReference>
<dbReference type="InterPro" id="IPR011701">
    <property type="entry name" value="MFS"/>
</dbReference>
<protein>
    <submittedName>
        <fullName evidence="10">Protein spinster</fullName>
    </submittedName>
</protein>
<dbReference type="EMBL" id="HBUF01365550">
    <property type="protein sequence ID" value="CAG6723378.1"/>
    <property type="molecule type" value="Transcribed_RNA"/>
</dbReference>
<dbReference type="EMBL" id="HBUF01536237">
    <property type="protein sequence ID" value="CAG6753430.1"/>
    <property type="molecule type" value="Transcribed_RNA"/>
</dbReference>
<accession>A0A8D8Y957</accession>
<dbReference type="EMBL" id="HBUF01536238">
    <property type="protein sequence ID" value="CAG6753431.1"/>
    <property type="molecule type" value="Transcribed_RNA"/>
</dbReference>
<feature type="transmembrane region" description="Helical" evidence="8">
    <location>
        <begin position="349"/>
        <end position="370"/>
    </location>
</feature>
<sequence length="544" mass="60123">MRSKKFVVNPKTRDKIVNMEVMATIPSNNSQQHLMTDSESPEPHRPKSRRDQSYKDVSFSQWLTVAILFYVNLINYMDRYTIAGVLTEIRNEFNIGEDMAGLLQTAFVLSYMICAPVFGYLGDRYNRRYIMAFGVSLWCLMTFAGSFMSDYLPFLLFRSLVGIGEASYSTIAPTLISDLFLGDLRSQMLALFYFAIPIGSGLGYIVGSTAFSLMGTWPWSLRVTPVLGAVAVVLILFFMTDPERGEAEGRADEEPTSYKEDLRALWKNPSFMFSTLGFTCVAFVTGALAWFGPHYLELGVQLQEGHEKDTMDDIALKFGLITMLSGLIGVPLGSYLSQHLKHRHERADPLICAFGLLASAPLVFAAIILAGRSLVWCFVCMFLGEVFLNLNWSIVADMLLYVVAPLRRSTAEAFQILISHAFGDAGSPYLIGLLSEMFRHSLGLVGATVATSAMLPHTQSSSPSPLLATSNSTLLTSVQSSGKSSNSDEFLSLQYALYITSFVEVLGGVFFLLTSLYIVDDRTRAEREISGEDNPADSNSSNGR</sequence>
<feature type="transmembrane region" description="Helical" evidence="8">
    <location>
        <begin position="495"/>
        <end position="519"/>
    </location>
</feature>
<name>A0A8D8Y957_9HEMI</name>
<dbReference type="PANTHER" id="PTHR23505">
    <property type="entry name" value="SPINSTER"/>
    <property type="match status" value="1"/>
</dbReference>
<dbReference type="EMBL" id="HBUF01365551">
    <property type="protein sequence ID" value="CAG6723379.1"/>
    <property type="molecule type" value="Transcribed_RNA"/>
</dbReference>
<proteinExistence type="inferred from homology"/>
<evidence type="ECO:0000256" key="6">
    <source>
        <dbReference type="ARBA" id="ARBA00024338"/>
    </source>
</evidence>
<feature type="transmembrane region" description="Helical" evidence="8">
    <location>
        <begin position="219"/>
        <end position="240"/>
    </location>
</feature>
<dbReference type="AlphaFoldDB" id="A0A8D8Y957"/>
<dbReference type="GO" id="GO:0022857">
    <property type="term" value="F:transmembrane transporter activity"/>
    <property type="evidence" value="ECO:0007669"/>
    <property type="project" value="InterPro"/>
</dbReference>
<organism evidence="10">
    <name type="scientific">Cacopsylla melanoneura</name>
    <dbReference type="NCBI Taxonomy" id="428564"/>
    <lineage>
        <taxon>Eukaryota</taxon>
        <taxon>Metazoa</taxon>
        <taxon>Ecdysozoa</taxon>
        <taxon>Arthropoda</taxon>
        <taxon>Hexapoda</taxon>
        <taxon>Insecta</taxon>
        <taxon>Pterygota</taxon>
        <taxon>Neoptera</taxon>
        <taxon>Paraneoptera</taxon>
        <taxon>Hemiptera</taxon>
        <taxon>Sternorrhyncha</taxon>
        <taxon>Psylloidea</taxon>
        <taxon>Psyllidae</taxon>
        <taxon>Psyllinae</taxon>
        <taxon>Cacopsylla</taxon>
    </lineage>
</organism>
<keyword evidence="2" id="KW-0813">Transport</keyword>
<dbReference type="PANTHER" id="PTHR23505:SF79">
    <property type="entry name" value="PROTEIN SPINSTER"/>
    <property type="match status" value="1"/>
</dbReference>
<dbReference type="EMBL" id="HBUF01536239">
    <property type="protein sequence ID" value="CAG6753432.1"/>
    <property type="molecule type" value="Transcribed_RNA"/>
</dbReference>
<dbReference type="InterPro" id="IPR036259">
    <property type="entry name" value="MFS_trans_sf"/>
</dbReference>
<dbReference type="SUPFAM" id="SSF103473">
    <property type="entry name" value="MFS general substrate transporter"/>
    <property type="match status" value="1"/>
</dbReference>
<feature type="region of interest" description="Disordered" evidence="7">
    <location>
        <begin position="30"/>
        <end position="52"/>
    </location>
</feature>
<evidence type="ECO:0000256" key="7">
    <source>
        <dbReference type="SAM" id="MobiDB-lite"/>
    </source>
</evidence>
<dbReference type="PROSITE" id="PS50850">
    <property type="entry name" value="MFS"/>
    <property type="match status" value="1"/>
</dbReference>
<dbReference type="EMBL" id="HBUF01174056">
    <property type="protein sequence ID" value="CAG6653533.1"/>
    <property type="molecule type" value="Transcribed_RNA"/>
</dbReference>
<feature type="transmembrane region" description="Helical" evidence="8">
    <location>
        <begin position="416"/>
        <end position="434"/>
    </location>
</feature>
<dbReference type="EMBL" id="HBUF01151230">
    <property type="protein sequence ID" value="CAG6648326.1"/>
    <property type="molecule type" value="Transcribed_RNA"/>
</dbReference>
<feature type="domain" description="Major facilitator superfamily (MFS) profile" evidence="9">
    <location>
        <begin position="64"/>
        <end position="459"/>
    </location>
</feature>
<feature type="transmembrane region" description="Helical" evidence="8">
    <location>
        <begin position="129"/>
        <end position="149"/>
    </location>
</feature>
<feature type="transmembrane region" description="Helical" evidence="8">
    <location>
        <begin position="271"/>
        <end position="292"/>
    </location>
</feature>
<comment type="subcellular location">
    <subcellularLocation>
        <location evidence="1">Membrane</location>
        <topology evidence="1">Multi-pass membrane protein</topology>
    </subcellularLocation>
</comment>
<keyword evidence="4 8" id="KW-1133">Transmembrane helix</keyword>
<dbReference type="CDD" id="cd17328">
    <property type="entry name" value="MFS_spinster_like"/>
    <property type="match status" value="1"/>
</dbReference>